<sequence>MPFLLTQVAKDHAENGKRKSSDTIDLSSSGTPIDGQEPAEMQPIDDSSHCPGRSAVARGTPLVP</sequence>
<feature type="compositionally biased region" description="Basic and acidic residues" evidence="1">
    <location>
        <begin position="11"/>
        <end position="22"/>
    </location>
</feature>
<dbReference type="Proteomes" id="UP000217790">
    <property type="component" value="Unassembled WGS sequence"/>
</dbReference>
<dbReference type="OrthoDB" id="10535404at2759"/>
<keyword evidence="3" id="KW-1185">Reference proteome</keyword>
<dbReference type="AlphaFoldDB" id="A0A2H3DA54"/>
<evidence type="ECO:0000313" key="3">
    <source>
        <dbReference type="Proteomes" id="UP000217790"/>
    </source>
</evidence>
<reference evidence="3" key="1">
    <citation type="journal article" date="2017" name="Nat. Ecol. Evol.">
        <title>Genome expansion and lineage-specific genetic innovations in the forest pathogenic fungi Armillaria.</title>
        <authorList>
            <person name="Sipos G."/>
            <person name="Prasanna A.N."/>
            <person name="Walter M.C."/>
            <person name="O'Connor E."/>
            <person name="Balint B."/>
            <person name="Krizsan K."/>
            <person name="Kiss B."/>
            <person name="Hess J."/>
            <person name="Varga T."/>
            <person name="Slot J."/>
            <person name="Riley R."/>
            <person name="Boka B."/>
            <person name="Rigling D."/>
            <person name="Barry K."/>
            <person name="Lee J."/>
            <person name="Mihaltcheva S."/>
            <person name="LaButti K."/>
            <person name="Lipzen A."/>
            <person name="Waldron R."/>
            <person name="Moloney N.M."/>
            <person name="Sperisen C."/>
            <person name="Kredics L."/>
            <person name="Vagvoelgyi C."/>
            <person name="Patrignani A."/>
            <person name="Fitzpatrick D."/>
            <person name="Nagy I."/>
            <person name="Doyle S."/>
            <person name="Anderson J.B."/>
            <person name="Grigoriev I.V."/>
            <person name="Gueldener U."/>
            <person name="Muensterkoetter M."/>
            <person name="Nagy L.G."/>
        </authorList>
    </citation>
    <scope>NUCLEOTIDE SEQUENCE [LARGE SCALE GENOMIC DNA]</scope>
    <source>
        <strain evidence="3">Ar21-2</strain>
    </source>
</reference>
<dbReference type="EMBL" id="KZ293664">
    <property type="protein sequence ID" value="PBK90674.1"/>
    <property type="molecule type" value="Genomic_DNA"/>
</dbReference>
<dbReference type="STRING" id="47427.A0A2H3DA54"/>
<evidence type="ECO:0000313" key="2">
    <source>
        <dbReference type="EMBL" id="PBK90674.1"/>
    </source>
</evidence>
<gene>
    <name evidence="2" type="ORF">ARMGADRAFT_1082406</name>
</gene>
<dbReference type="InParanoid" id="A0A2H3DA54"/>
<protein>
    <submittedName>
        <fullName evidence="2">Uncharacterized protein</fullName>
    </submittedName>
</protein>
<evidence type="ECO:0000256" key="1">
    <source>
        <dbReference type="SAM" id="MobiDB-lite"/>
    </source>
</evidence>
<proteinExistence type="predicted"/>
<accession>A0A2H3DA54</accession>
<name>A0A2H3DA54_ARMGA</name>
<organism evidence="2 3">
    <name type="scientific">Armillaria gallica</name>
    <name type="common">Bulbous honey fungus</name>
    <name type="synonym">Armillaria bulbosa</name>
    <dbReference type="NCBI Taxonomy" id="47427"/>
    <lineage>
        <taxon>Eukaryota</taxon>
        <taxon>Fungi</taxon>
        <taxon>Dikarya</taxon>
        <taxon>Basidiomycota</taxon>
        <taxon>Agaricomycotina</taxon>
        <taxon>Agaricomycetes</taxon>
        <taxon>Agaricomycetidae</taxon>
        <taxon>Agaricales</taxon>
        <taxon>Marasmiineae</taxon>
        <taxon>Physalacriaceae</taxon>
        <taxon>Armillaria</taxon>
    </lineage>
</organism>
<feature type="region of interest" description="Disordered" evidence="1">
    <location>
        <begin position="11"/>
        <end position="64"/>
    </location>
</feature>